<keyword evidence="2" id="KW-1185">Reference proteome</keyword>
<sequence length="98" mass="11675">MDCYNCTQYDFSRQKSEPPNITPPIIWYMFCFFSKTNMEEFGFHEDGVTVAPDPPQLEKISKWYCIEKQKRRMVKKYIYRSRGYIATASPRSLPLLIC</sequence>
<reference evidence="1 2" key="1">
    <citation type="submission" date="2017-12" db="EMBL/GenBank/DDBJ databases">
        <title>Comparative genomics of Botrytis spp.</title>
        <authorList>
            <person name="Valero-Jimenez C.A."/>
            <person name="Tapia P."/>
            <person name="Veloso J."/>
            <person name="Silva-Moreno E."/>
            <person name="Staats M."/>
            <person name="Valdes J.H."/>
            <person name="Van Kan J.A.L."/>
        </authorList>
    </citation>
    <scope>NUCLEOTIDE SEQUENCE [LARGE SCALE GENOMIC DNA]</scope>
    <source>
        <strain evidence="1 2">Bh0001</strain>
    </source>
</reference>
<evidence type="ECO:0000313" key="1">
    <source>
        <dbReference type="EMBL" id="TGO35365.1"/>
    </source>
</evidence>
<accession>A0A4Z1GF63</accession>
<dbReference type="EMBL" id="PQXK01000161">
    <property type="protein sequence ID" value="TGO35365.1"/>
    <property type="molecule type" value="Genomic_DNA"/>
</dbReference>
<name>A0A4Z1GF63_9HELO</name>
<dbReference type="AlphaFoldDB" id="A0A4Z1GF63"/>
<proteinExistence type="predicted"/>
<evidence type="ECO:0000313" key="2">
    <source>
        <dbReference type="Proteomes" id="UP000297814"/>
    </source>
</evidence>
<comment type="caution">
    <text evidence="1">The sequence shown here is derived from an EMBL/GenBank/DDBJ whole genome shotgun (WGS) entry which is preliminary data.</text>
</comment>
<protein>
    <submittedName>
        <fullName evidence="1">Uncharacterized protein</fullName>
    </submittedName>
</protein>
<gene>
    <name evidence="1" type="ORF">BHYA_0161g00030</name>
</gene>
<organism evidence="1 2">
    <name type="scientific">Botrytis hyacinthi</name>
    <dbReference type="NCBI Taxonomy" id="278943"/>
    <lineage>
        <taxon>Eukaryota</taxon>
        <taxon>Fungi</taxon>
        <taxon>Dikarya</taxon>
        <taxon>Ascomycota</taxon>
        <taxon>Pezizomycotina</taxon>
        <taxon>Leotiomycetes</taxon>
        <taxon>Helotiales</taxon>
        <taxon>Sclerotiniaceae</taxon>
        <taxon>Botrytis</taxon>
    </lineage>
</organism>
<dbReference type="Proteomes" id="UP000297814">
    <property type="component" value="Unassembled WGS sequence"/>
</dbReference>